<dbReference type="Pfam" id="PF17820">
    <property type="entry name" value="PDZ_6"/>
    <property type="match status" value="1"/>
</dbReference>
<organism evidence="2 3">
    <name type="scientific">Mediterraneibacter gnavus</name>
    <name type="common">Ruminococcus gnavus</name>
    <dbReference type="NCBI Taxonomy" id="33038"/>
    <lineage>
        <taxon>Bacteria</taxon>
        <taxon>Bacillati</taxon>
        <taxon>Bacillota</taxon>
        <taxon>Clostridia</taxon>
        <taxon>Lachnospirales</taxon>
        <taxon>Lachnospiraceae</taxon>
        <taxon>Mediterraneibacter</taxon>
    </lineage>
</organism>
<dbReference type="Gene3D" id="2.30.42.10">
    <property type="match status" value="1"/>
</dbReference>
<gene>
    <name evidence="2" type="ORF">DWZ50_09650</name>
</gene>
<dbReference type="InterPro" id="IPR036034">
    <property type="entry name" value="PDZ_sf"/>
</dbReference>
<proteinExistence type="predicted"/>
<reference evidence="2 3" key="1">
    <citation type="submission" date="2018-08" db="EMBL/GenBank/DDBJ databases">
        <title>A genome reference for cultivated species of the human gut microbiota.</title>
        <authorList>
            <person name="Zou Y."/>
            <person name="Xue W."/>
            <person name="Luo G."/>
        </authorList>
    </citation>
    <scope>NUCLEOTIDE SEQUENCE [LARGE SCALE GENOMIC DNA]</scope>
    <source>
        <strain evidence="2 3">AF33-12</strain>
    </source>
</reference>
<name>A0A415S9P0_MEDGN</name>
<dbReference type="InterPro" id="IPR001478">
    <property type="entry name" value="PDZ"/>
</dbReference>
<evidence type="ECO:0000313" key="3">
    <source>
        <dbReference type="Proteomes" id="UP000285610"/>
    </source>
</evidence>
<evidence type="ECO:0000259" key="1">
    <source>
        <dbReference type="PROSITE" id="PS50106"/>
    </source>
</evidence>
<dbReference type="SUPFAM" id="SSF50156">
    <property type="entry name" value="PDZ domain-like"/>
    <property type="match status" value="1"/>
</dbReference>
<dbReference type="SUPFAM" id="SSF102114">
    <property type="entry name" value="Radical SAM enzymes"/>
    <property type="match status" value="1"/>
</dbReference>
<dbReference type="AlphaFoldDB" id="A0A415S9P0"/>
<feature type="domain" description="PDZ" evidence="1">
    <location>
        <begin position="1"/>
        <end position="41"/>
    </location>
</feature>
<comment type="caution">
    <text evidence="2">The sequence shown here is derived from an EMBL/GenBank/DDBJ whole genome shotgun (WGS) entry which is preliminary data.</text>
</comment>
<dbReference type="InterPro" id="IPR045375">
    <property type="entry name" value="Put_radical_SAM-like_N"/>
</dbReference>
<dbReference type="Pfam" id="PF04459">
    <property type="entry name" value="DUF512"/>
    <property type="match status" value="1"/>
</dbReference>
<accession>A0A415S9P0</accession>
<dbReference type="InterPro" id="IPR007549">
    <property type="entry name" value="DUF512"/>
</dbReference>
<dbReference type="EMBL" id="QRQE01000021">
    <property type="protein sequence ID" value="RHM75733.1"/>
    <property type="molecule type" value="Genomic_DNA"/>
</dbReference>
<dbReference type="Proteomes" id="UP000285610">
    <property type="component" value="Unassembled WGS sequence"/>
</dbReference>
<protein>
    <submittedName>
        <fullName evidence="2">DUF512 domain-containing protein</fullName>
    </submittedName>
</protein>
<evidence type="ECO:0000313" key="2">
    <source>
        <dbReference type="EMBL" id="RHM75733.1"/>
    </source>
</evidence>
<dbReference type="Pfam" id="PF19238">
    <property type="entry name" value="Radical_SAM_2"/>
    <property type="match status" value="1"/>
</dbReference>
<sequence length="457" mass="52942">MKMKKHEHIVKSLMPGGIGEELGIEPGDKLLAINGSEIQDVFDYYYYEESEQLLLLIEKPDGEEWELEIEKDEDESLGIEFDQSLMDEYRSCRNKCMFCFIDQMPKGMRETLYFKDDDSRLSFLQGNYITLTNMSDHDVERIVKYRLEPINISFQTTNPELRCKMLHNRFAGEALKKVDILYRGQIEMNGQIVLCKGVNDGEELERTIRDLTGYLPYLKSVSIVPVGLTKYRDGLYPLEPFTKEDAKEVLSVIHRWQEKIYQEHGIHMIHAGDEWYVLAEEEVPEEERYDGYLQLENGVGMMRLLFNEVQEALSAVTGDERQREISLATGRLMYPYIGKILEEIRKKFPNITTYLYAIRNDFFGERITVSGLITGQDLTGQLKGQPLGERLLLPCNMLKIGEPVFLDDFTLEEVENSLQVKTDIVKSSGQDLLDAVIGAYENDDFSTDRRRGRFQEM</sequence>
<dbReference type="InterPro" id="IPR058240">
    <property type="entry name" value="rSAM_sf"/>
</dbReference>
<dbReference type="InterPro" id="IPR041489">
    <property type="entry name" value="PDZ_6"/>
</dbReference>
<dbReference type="PROSITE" id="PS50106">
    <property type="entry name" value="PDZ"/>
    <property type="match status" value="1"/>
</dbReference>